<protein>
    <submittedName>
        <fullName evidence="2">Uncharacterized protein</fullName>
    </submittedName>
</protein>
<sequence length="156" mass="18126">MDQRYSWGVGTIRHHGLIHLVCQHHFLSNKKGEEIWEKFLNKFKQKPDNIGRGIPTHFSPTSNLEIDSPAEENKEIGWGNVPKIRRSGRRIKDAEPTVPVKETPSSTKVPRELISISDSDSSPKLEHEVKVRRSSRRKPISRHFESPQRRRVHKRS</sequence>
<gene>
    <name evidence="2" type="ORF">KI387_041928</name>
</gene>
<evidence type="ECO:0000256" key="1">
    <source>
        <dbReference type="SAM" id="MobiDB-lite"/>
    </source>
</evidence>
<feature type="compositionally biased region" description="Basic and acidic residues" evidence="1">
    <location>
        <begin position="121"/>
        <end position="131"/>
    </location>
</feature>
<dbReference type="EMBL" id="JAHRHJ020002115">
    <property type="protein sequence ID" value="KAH9292887.1"/>
    <property type="molecule type" value="Genomic_DNA"/>
</dbReference>
<feature type="non-terminal residue" evidence="2">
    <location>
        <position position="156"/>
    </location>
</feature>
<dbReference type="AlphaFoldDB" id="A0AA38F9G2"/>
<proteinExistence type="predicted"/>
<evidence type="ECO:0000313" key="3">
    <source>
        <dbReference type="Proteomes" id="UP000824469"/>
    </source>
</evidence>
<feature type="compositionally biased region" description="Basic residues" evidence="1">
    <location>
        <begin position="132"/>
        <end position="141"/>
    </location>
</feature>
<name>A0AA38F9G2_TAXCH</name>
<evidence type="ECO:0000313" key="2">
    <source>
        <dbReference type="EMBL" id="KAH9292887.1"/>
    </source>
</evidence>
<reference evidence="2 3" key="1">
    <citation type="journal article" date="2021" name="Nat. Plants">
        <title>The Taxus genome provides insights into paclitaxel biosynthesis.</title>
        <authorList>
            <person name="Xiong X."/>
            <person name="Gou J."/>
            <person name="Liao Q."/>
            <person name="Li Y."/>
            <person name="Zhou Q."/>
            <person name="Bi G."/>
            <person name="Li C."/>
            <person name="Du R."/>
            <person name="Wang X."/>
            <person name="Sun T."/>
            <person name="Guo L."/>
            <person name="Liang H."/>
            <person name="Lu P."/>
            <person name="Wu Y."/>
            <person name="Zhang Z."/>
            <person name="Ro D.K."/>
            <person name="Shang Y."/>
            <person name="Huang S."/>
            <person name="Yan J."/>
        </authorList>
    </citation>
    <scope>NUCLEOTIDE SEQUENCE [LARGE SCALE GENOMIC DNA]</scope>
    <source>
        <strain evidence="2">Ta-2019</strain>
    </source>
</reference>
<dbReference type="Proteomes" id="UP000824469">
    <property type="component" value="Unassembled WGS sequence"/>
</dbReference>
<organism evidence="2 3">
    <name type="scientific">Taxus chinensis</name>
    <name type="common">Chinese yew</name>
    <name type="synonym">Taxus wallichiana var. chinensis</name>
    <dbReference type="NCBI Taxonomy" id="29808"/>
    <lineage>
        <taxon>Eukaryota</taxon>
        <taxon>Viridiplantae</taxon>
        <taxon>Streptophyta</taxon>
        <taxon>Embryophyta</taxon>
        <taxon>Tracheophyta</taxon>
        <taxon>Spermatophyta</taxon>
        <taxon>Pinopsida</taxon>
        <taxon>Pinidae</taxon>
        <taxon>Conifers II</taxon>
        <taxon>Cupressales</taxon>
        <taxon>Taxaceae</taxon>
        <taxon>Taxus</taxon>
    </lineage>
</organism>
<accession>A0AA38F9G2</accession>
<feature type="region of interest" description="Disordered" evidence="1">
    <location>
        <begin position="84"/>
        <end position="156"/>
    </location>
</feature>
<comment type="caution">
    <text evidence="2">The sequence shown here is derived from an EMBL/GenBank/DDBJ whole genome shotgun (WGS) entry which is preliminary data.</text>
</comment>
<keyword evidence="3" id="KW-1185">Reference proteome</keyword>